<keyword evidence="2" id="KW-1003">Cell membrane</keyword>
<dbReference type="Pfam" id="PF02687">
    <property type="entry name" value="FtsX"/>
    <property type="match status" value="2"/>
</dbReference>
<dbReference type="OrthoDB" id="5933722at2"/>
<feature type="transmembrane region" description="Helical" evidence="7">
    <location>
        <begin position="336"/>
        <end position="359"/>
    </location>
</feature>
<dbReference type="InterPro" id="IPR003838">
    <property type="entry name" value="ABC3_permease_C"/>
</dbReference>
<dbReference type="GO" id="GO:0005886">
    <property type="term" value="C:plasma membrane"/>
    <property type="evidence" value="ECO:0007669"/>
    <property type="project" value="UniProtKB-SubCell"/>
</dbReference>
<feature type="transmembrane region" description="Helical" evidence="7">
    <location>
        <begin position="723"/>
        <end position="742"/>
    </location>
</feature>
<dbReference type="EMBL" id="FOXH01000014">
    <property type="protein sequence ID" value="SFQ28844.1"/>
    <property type="molecule type" value="Genomic_DNA"/>
</dbReference>
<dbReference type="Proteomes" id="UP000199306">
    <property type="component" value="Unassembled WGS sequence"/>
</dbReference>
<feature type="transmembrane region" description="Helical" evidence="7">
    <location>
        <begin position="285"/>
        <end position="307"/>
    </location>
</feature>
<feature type="domain" description="ABC3 transporter permease C-terminal" evidence="8">
    <location>
        <begin position="674"/>
        <end position="786"/>
    </location>
</feature>
<dbReference type="STRING" id="1079859.SAMN04515674_11425"/>
<keyword evidence="11" id="KW-1185">Reference proteome</keyword>
<dbReference type="PANTHER" id="PTHR30572">
    <property type="entry name" value="MEMBRANE COMPONENT OF TRANSPORTER-RELATED"/>
    <property type="match status" value="1"/>
</dbReference>
<comment type="similarity">
    <text evidence="6">Belongs to the ABC-4 integral membrane protein family.</text>
</comment>
<feature type="domain" description="MacB-like periplasmic core" evidence="9">
    <location>
        <begin position="20"/>
        <end position="242"/>
    </location>
</feature>
<comment type="subcellular location">
    <subcellularLocation>
        <location evidence="1">Cell membrane</location>
        <topology evidence="1">Multi-pass membrane protein</topology>
    </subcellularLocation>
</comment>
<evidence type="ECO:0000256" key="4">
    <source>
        <dbReference type="ARBA" id="ARBA00022989"/>
    </source>
</evidence>
<evidence type="ECO:0000259" key="9">
    <source>
        <dbReference type="Pfam" id="PF12704"/>
    </source>
</evidence>
<name>A0A1I5XAC4_9BACT</name>
<feature type="transmembrane region" description="Helical" evidence="7">
    <location>
        <begin position="757"/>
        <end position="780"/>
    </location>
</feature>
<evidence type="ECO:0000256" key="7">
    <source>
        <dbReference type="SAM" id="Phobius"/>
    </source>
</evidence>
<evidence type="ECO:0000313" key="11">
    <source>
        <dbReference type="Proteomes" id="UP000199306"/>
    </source>
</evidence>
<accession>A0A1I5XAC4</accession>
<dbReference type="GO" id="GO:0022857">
    <property type="term" value="F:transmembrane transporter activity"/>
    <property type="evidence" value="ECO:0007669"/>
    <property type="project" value="TreeGrafter"/>
</dbReference>
<sequence length="794" mass="89142">MFNNFLKIALRNLKRNKVYSFINIIGLAVGMAVAMLIGLWIYDELSFNKSFQNYDRLAIVMQNQTFNGKVGSQTAVPYLMADEIRKTYGSDFKYVSMSSWNGKHVLSFGEKKIAQSGNYFEPQITEMLSLKMLKGTRKALKETHSIILSESVAKALFDKADPMDKLLKIDNNFTVKVSGVYEDLPFNSDFQDLNFIAPWDLYINDNNWPEKTTDPWRSNAFQAFAQIADHADMDKVSVKIKDVKLKRVSKVNAAFKPEVFLHPMKKWHLYSEFKDGKNVGGRIQFVWLFGIIGSFVLLLACINFMNLATARSEKRAKEVGIRKAIGSMRSQLIGQFFSESVLVSVFALLLSLVLVQLTLPYFNQLSNKQISILWTSPLFWTSGISFSLFTGLIAGSYPALYLSSFQPVKVLKGTFQAGRFASAPRKVLVVLQFTVSITLIIGTIIVFQQIQFAKNRPSGYDRSGLINILMNTPDFKGHYNALRNDLLKTGAVAEMSQSSGPTTGISAINNGYEWDGKDPSIQGNLGTVAITHDFGKSIGWTFAAGRDFSRNFSTDSSGIILNEAAAKFMGFKDPIGKTVKADGKPYKVIGVIKDMVMESPYQPVFRTVYMLDYEWANFINLKINPKMSSSQALAKIESVFKKYNPSAPFDYWFVDDEYARKFGDEERIGKLAGVFTVLAIFISCLGLFGLASFVAEQRTKEIGIRKILGASIFNVWRLLSKDFVSLIIISLLISAPAAYLFMNNWLQKYEYRTEISWWIFLVSGMGAMAITLLTVSFQAIKAAVANPVKSIRTE</sequence>
<feature type="transmembrane region" description="Helical" evidence="7">
    <location>
        <begin position="427"/>
        <end position="447"/>
    </location>
</feature>
<evidence type="ECO:0000256" key="6">
    <source>
        <dbReference type="ARBA" id="ARBA00038076"/>
    </source>
</evidence>
<feature type="domain" description="ABC3 transporter permease C-terminal" evidence="8">
    <location>
        <begin position="291"/>
        <end position="407"/>
    </location>
</feature>
<feature type="transmembrane region" description="Helical" evidence="7">
    <location>
        <begin position="379"/>
        <end position="402"/>
    </location>
</feature>
<dbReference type="PANTHER" id="PTHR30572:SF4">
    <property type="entry name" value="ABC TRANSPORTER PERMEASE YTRF"/>
    <property type="match status" value="1"/>
</dbReference>
<dbReference type="Pfam" id="PF12704">
    <property type="entry name" value="MacB_PCD"/>
    <property type="match status" value="2"/>
</dbReference>
<evidence type="ECO:0000256" key="1">
    <source>
        <dbReference type="ARBA" id="ARBA00004651"/>
    </source>
</evidence>
<dbReference type="RefSeq" id="WP_092018898.1">
    <property type="nucleotide sequence ID" value="NZ_FOXH01000014.1"/>
</dbReference>
<proteinExistence type="inferred from homology"/>
<dbReference type="InterPro" id="IPR050250">
    <property type="entry name" value="Macrolide_Exporter_MacB"/>
</dbReference>
<keyword evidence="4 7" id="KW-1133">Transmembrane helix</keyword>
<reference evidence="10 11" key="1">
    <citation type="submission" date="2016-10" db="EMBL/GenBank/DDBJ databases">
        <authorList>
            <person name="de Groot N.N."/>
        </authorList>
    </citation>
    <scope>NUCLEOTIDE SEQUENCE [LARGE SCALE GENOMIC DNA]</scope>
    <source>
        <strain evidence="11">E92,LMG 26720,CCM 7988</strain>
    </source>
</reference>
<protein>
    <submittedName>
        <fullName evidence="10">ABC-type antimicrobial peptide transport system, permease component</fullName>
    </submittedName>
</protein>
<dbReference type="AlphaFoldDB" id="A0A1I5XAC4"/>
<evidence type="ECO:0000256" key="5">
    <source>
        <dbReference type="ARBA" id="ARBA00023136"/>
    </source>
</evidence>
<feature type="transmembrane region" description="Helical" evidence="7">
    <location>
        <begin position="671"/>
        <end position="695"/>
    </location>
</feature>
<keyword evidence="5 7" id="KW-0472">Membrane</keyword>
<dbReference type="InterPro" id="IPR025857">
    <property type="entry name" value="MacB_PCD"/>
</dbReference>
<evidence type="ECO:0000256" key="3">
    <source>
        <dbReference type="ARBA" id="ARBA00022692"/>
    </source>
</evidence>
<evidence type="ECO:0000313" key="10">
    <source>
        <dbReference type="EMBL" id="SFQ28844.1"/>
    </source>
</evidence>
<evidence type="ECO:0000256" key="2">
    <source>
        <dbReference type="ARBA" id="ARBA00022475"/>
    </source>
</evidence>
<keyword evidence="3 7" id="KW-0812">Transmembrane</keyword>
<feature type="domain" description="MacB-like periplasmic core" evidence="9">
    <location>
        <begin position="434"/>
        <end position="638"/>
    </location>
</feature>
<organism evidence="10 11">
    <name type="scientific">Pseudarcicella hirudinis</name>
    <dbReference type="NCBI Taxonomy" id="1079859"/>
    <lineage>
        <taxon>Bacteria</taxon>
        <taxon>Pseudomonadati</taxon>
        <taxon>Bacteroidota</taxon>
        <taxon>Cytophagia</taxon>
        <taxon>Cytophagales</taxon>
        <taxon>Flectobacillaceae</taxon>
        <taxon>Pseudarcicella</taxon>
    </lineage>
</organism>
<evidence type="ECO:0000259" key="8">
    <source>
        <dbReference type="Pfam" id="PF02687"/>
    </source>
</evidence>
<gene>
    <name evidence="10" type="ORF">SAMN04515674_11425</name>
</gene>
<feature type="transmembrane region" description="Helical" evidence="7">
    <location>
        <begin position="21"/>
        <end position="42"/>
    </location>
</feature>